<name>A0AAD1WAS0_PELCU</name>
<protein>
    <submittedName>
        <fullName evidence="1">Uncharacterized protein</fullName>
    </submittedName>
</protein>
<dbReference type="EMBL" id="OW240917">
    <property type="protein sequence ID" value="CAH2300525.1"/>
    <property type="molecule type" value="Genomic_DNA"/>
</dbReference>
<gene>
    <name evidence="1" type="ORF">PECUL_23A049595</name>
</gene>
<dbReference type="Proteomes" id="UP001295444">
    <property type="component" value="Chromosome 06"/>
</dbReference>
<accession>A0AAD1WAS0</accession>
<organism evidence="1 2">
    <name type="scientific">Pelobates cultripes</name>
    <name type="common">Western spadefoot toad</name>
    <dbReference type="NCBI Taxonomy" id="61616"/>
    <lineage>
        <taxon>Eukaryota</taxon>
        <taxon>Metazoa</taxon>
        <taxon>Chordata</taxon>
        <taxon>Craniata</taxon>
        <taxon>Vertebrata</taxon>
        <taxon>Euteleostomi</taxon>
        <taxon>Amphibia</taxon>
        <taxon>Batrachia</taxon>
        <taxon>Anura</taxon>
        <taxon>Pelobatoidea</taxon>
        <taxon>Pelobatidae</taxon>
        <taxon>Pelobates</taxon>
    </lineage>
</organism>
<dbReference type="PANTHER" id="PTHR48195">
    <property type="entry name" value="FRIEND VIRUS SUSCEPTIBILITY PROTEIN 1"/>
    <property type="match status" value="1"/>
</dbReference>
<evidence type="ECO:0000313" key="2">
    <source>
        <dbReference type="Proteomes" id="UP001295444"/>
    </source>
</evidence>
<dbReference type="InterPro" id="IPR053270">
    <property type="entry name" value="Fv1_restriction_factor"/>
</dbReference>
<keyword evidence="2" id="KW-1185">Reference proteome</keyword>
<dbReference type="PANTHER" id="PTHR48195:SF1">
    <property type="entry name" value="RIKEN CDNA 2410002F23 GENE"/>
    <property type="match status" value="1"/>
</dbReference>
<evidence type="ECO:0000313" key="1">
    <source>
        <dbReference type="EMBL" id="CAH2300525.1"/>
    </source>
</evidence>
<dbReference type="GO" id="GO:0009615">
    <property type="term" value="P:response to virus"/>
    <property type="evidence" value="ECO:0007669"/>
    <property type="project" value="TreeGrafter"/>
</dbReference>
<dbReference type="AlphaFoldDB" id="A0AAD1WAS0"/>
<dbReference type="GO" id="GO:0005794">
    <property type="term" value="C:Golgi apparatus"/>
    <property type="evidence" value="ECO:0007669"/>
    <property type="project" value="TreeGrafter"/>
</dbReference>
<reference evidence="1" key="1">
    <citation type="submission" date="2022-03" db="EMBL/GenBank/DDBJ databases">
        <authorList>
            <person name="Alioto T."/>
            <person name="Alioto T."/>
            <person name="Gomez Garrido J."/>
        </authorList>
    </citation>
    <scope>NUCLEOTIDE SEQUENCE</scope>
</reference>
<sequence>MEDYTQQEMAEILSNIRQRSKELLDEWVVRLAETGVGGINLDAIDSPKLATISEDENVRRMLLNGPPAVDGNPASLTLLELDQIGLELRYPSVSD</sequence>
<proteinExistence type="predicted"/>